<reference evidence="1 2" key="1">
    <citation type="submission" date="2017-06" db="EMBL/GenBank/DDBJ databases">
        <authorList>
            <person name="Kim H.J."/>
            <person name="Triplett B.A."/>
        </authorList>
    </citation>
    <scope>NUCLEOTIDE SEQUENCE [LARGE SCALE GENOMIC DNA]</scope>
    <source>
        <strain evidence="1">FRACA_ARgP5</strain>
    </source>
</reference>
<protein>
    <recommendedName>
        <fullName evidence="3">Pentapeptide repeat-containing protein</fullName>
    </recommendedName>
</protein>
<dbReference type="Pfam" id="PF00805">
    <property type="entry name" value="Pentapeptide"/>
    <property type="match status" value="1"/>
</dbReference>
<dbReference type="OrthoDB" id="4775025at2"/>
<dbReference type="EMBL" id="FZMO01000136">
    <property type="protein sequence ID" value="SNQ48116.1"/>
    <property type="molecule type" value="Genomic_DNA"/>
</dbReference>
<dbReference type="InterPro" id="IPR001646">
    <property type="entry name" value="5peptide_repeat"/>
</dbReference>
<accession>A0A2I2KR45</accession>
<dbReference type="Gene3D" id="2.160.20.80">
    <property type="entry name" value="E3 ubiquitin-protein ligase SopA"/>
    <property type="match status" value="1"/>
</dbReference>
<evidence type="ECO:0000313" key="2">
    <source>
        <dbReference type="Proteomes" id="UP000234331"/>
    </source>
</evidence>
<evidence type="ECO:0000313" key="1">
    <source>
        <dbReference type="EMBL" id="SNQ48116.1"/>
    </source>
</evidence>
<proteinExistence type="predicted"/>
<keyword evidence="2" id="KW-1185">Reference proteome</keyword>
<sequence length="218" mass="23804">MNFREIRDGLKMRVPSIDENDLLETSALFRGEFDYRLALLVGEQSGVRGEGSVSRSVVRASLTGSAFSYLDVADTAIRDSDLSNASFEKITARRVEFQGCRMTGWRGVFEVASDVAFIDCRLDYSTLEFRRASGTVLFKECQLGETSIRGSLDGSFFAECDLSGVDFEASSAARCDLSTSRLSGARGLSSLRGARISHDQIFLAAETVLAECGIEVID</sequence>
<dbReference type="Proteomes" id="UP000234331">
    <property type="component" value="Unassembled WGS sequence"/>
</dbReference>
<gene>
    <name evidence="1" type="ORF">FRACA_2200010</name>
</gene>
<dbReference type="SUPFAM" id="SSF141571">
    <property type="entry name" value="Pentapeptide repeat-like"/>
    <property type="match status" value="1"/>
</dbReference>
<dbReference type="RefSeq" id="WP_115537949.1">
    <property type="nucleotide sequence ID" value="NZ_FZMO01000136.1"/>
</dbReference>
<evidence type="ECO:0008006" key="3">
    <source>
        <dbReference type="Google" id="ProtNLM"/>
    </source>
</evidence>
<dbReference type="AlphaFoldDB" id="A0A2I2KR45"/>
<organism evidence="1 2">
    <name type="scientific">Frankia canadensis</name>
    <dbReference type="NCBI Taxonomy" id="1836972"/>
    <lineage>
        <taxon>Bacteria</taxon>
        <taxon>Bacillati</taxon>
        <taxon>Actinomycetota</taxon>
        <taxon>Actinomycetes</taxon>
        <taxon>Frankiales</taxon>
        <taxon>Frankiaceae</taxon>
        <taxon>Frankia</taxon>
    </lineage>
</organism>
<name>A0A2I2KR45_9ACTN</name>